<dbReference type="PANTHER" id="PTHR36836:SF1">
    <property type="entry name" value="COLANIC ACID BIOSYNTHESIS PROTEIN WCAK"/>
    <property type="match status" value="1"/>
</dbReference>
<feature type="region of interest" description="Disordered" evidence="1">
    <location>
        <begin position="1"/>
        <end position="25"/>
    </location>
</feature>
<organism evidence="3 4">
    <name type="scientific">Aromatoleum buckelii</name>
    <dbReference type="NCBI Taxonomy" id="200254"/>
    <lineage>
        <taxon>Bacteria</taxon>
        <taxon>Pseudomonadati</taxon>
        <taxon>Pseudomonadota</taxon>
        <taxon>Betaproteobacteria</taxon>
        <taxon>Rhodocyclales</taxon>
        <taxon>Rhodocyclaceae</taxon>
        <taxon>Aromatoleum</taxon>
    </lineage>
</organism>
<evidence type="ECO:0000313" key="3">
    <source>
        <dbReference type="EMBL" id="NMF94065.1"/>
    </source>
</evidence>
<evidence type="ECO:0000313" key="4">
    <source>
        <dbReference type="Proteomes" id="UP000601990"/>
    </source>
</evidence>
<dbReference type="Pfam" id="PF04230">
    <property type="entry name" value="PS_pyruv_trans"/>
    <property type="match status" value="1"/>
</dbReference>
<evidence type="ECO:0000259" key="2">
    <source>
        <dbReference type="Pfam" id="PF04230"/>
    </source>
</evidence>
<feature type="domain" description="Polysaccharide pyruvyl transferase" evidence="2">
    <location>
        <begin position="43"/>
        <end position="328"/>
    </location>
</feature>
<keyword evidence="4" id="KW-1185">Reference proteome</keyword>
<name>A0ABX1N458_9RHOO</name>
<evidence type="ECO:0000256" key="1">
    <source>
        <dbReference type="SAM" id="MobiDB-lite"/>
    </source>
</evidence>
<comment type="caution">
    <text evidence="3">The sequence shown here is derived from an EMBL/GenBank/DDBJ whole genome shotgun (WGS) entry which is preliminary data.</text>
</comment>
<dbReference type="RefSeq" id="WP_169199303.1">
    <property type="nucleotide sequence ID" value="NZ_WTVH02000008.1"/>
</dbReference>
<gene>
    <name evidence="3" type="ORF">GO608_12085</name>
</gene>
<dbReference type="PANTHER" id="PTHR36836">
    <property type="entry name" value="COLANIC ACID BIOSYNTHESIS PROTEIN WCAK"/>
    <property type="match status" value="1"/>
</dbReference>
<proteinExistence type="predicted"/>
<keyword evidence="3" id="KW-0808">Transferase</keyword>
<sequence length="405" mass="44645">MEDRESGARSARPKPAPEPPAGAAADAGRVFRVGISGSYGGLNLGDEAILGAMVSELRASLPVEITVFSRNVEDTRRRHKVDHVHPVRQLTRNEARAVVEGLDVFVLGGGGILYDDETEIYLREVMLAHEAGVPVMVYAISAGPLVRTANRDLVREALNRAAVITVRDRQGRRLLEEIGVDREVRVTADPALLLEPEPLPKDALRREGIDHGRRLIGASVREPGPAAPDIDIDHCHSLFANAADFIADRLDADIVFVPLERQHVDMQHSYAVLSRMQLVQRGTLLKGEYTPGQLLTLMGHFELAIGMRLHFLIFAAIQGVPFVALPYASKVTGLLQDLELEMPPMNDVNTGRLLANVDRSWDQRDVLRRHLQQRLPALQERARENNRLLVALLHAGASMRSLKGG</sequence>
<dbReference type="GO" id="GO:0016740">
    <property type="term" value="F:transferase activity"/>
    <property type="evidence" value="ECO:0007669"/>
    <property type="project" value="UniProtKB-KW"/>
</dbReference>
<accession>A0ABX1N458</accession>
<dbReference type="Proteomes" id="UP000601990">
    <property type="component" value="Unassembled WGS sequence"/>
</dbReference>
<dbReference type="EMBL" id="WTVH01000022">
    <property type="protein sequence ID" value="NMF94065.1"/>
    <property type="molecule type" value="Genomic_DNA"/>
</dbReference>
<protein>
    <submittedName>
        <fullName evidence="3">Polysaccharide pyruvyl transferase</fullName>
    </submittedName>
</protein>
<reference evidence="3" key="1">
    <citation type="submission" date="2019-12" db="EMBL/GenBank/DDBJ databases">
        <title>Comparative genomics gives insights into the taxonomy of the Azoarcus-Aromatoleum group and reveals separate origins of nif in the plant-associated Azoarcus and non-plant-associated Aromatoleum sub-groups.</title>
        <authorList>
            <person name="Lafos M."/>
            <person name="Maluk M."/>
            <person name="Batista M."/>
            <person name="Junghare M."/>
            <person name="Carmona M."/>
            <person name="Faoro H."/>
            <person name="Cruz L.M."/>
            <person name="Battistoni F."/>
            <person name="De Souza E."/>
            <person name="Pedrosa F."/>
            <person name="Chen W.-M."/>
            <person name="Poole P.S."/>
            <person name="Dixon R.A."/>
            <person name="James E.K."/>
        </authorList>
    </citation>
    <scope>NUCLEOTIDE SEQUENCE</scope>
    <source>
        <strain evidence="3">U120</strain>
    </source>
</reference>
<dbReference type="InterPro" id="IPR007345">
    <property type="entry name" value="Polysacch_pyruvyl_Trfase"/>
</dbReference>